<dbReference type="EMBL" id="JX904160">
    <property type="protein sequence ID" value="AGA18275.1"/>
    <property type="molecule type" value="Genomic_DNA"/>
</dbReference>
<reference evidence="2" key="1">
    <citation type="journal article" date="2013" name="ISME J.">
        <title>Previously unknown and highly divergent ssDNA viruses populate the oceans.</title>
        <authorList>
            <person name="Labonte J.M."/>
            <person name="Suttle C.A."/>
        </authorList>
    </citation>
    <scope>NUCLEOTIDE SEQUENCE</scope>
</reference>
<protein>
    <recommendedName>
        <fullName evidence="3">Capsid protein</fullName>
    </recommendedName>
</protein>
<organism evidence="2">
    <name type="scientific">uncultured marine virus</name>
    <dbReference type="NCBI Taxonomy" id="186617"/>
    <lineage>
        <taxon>Viruses</taxon>
        <taxon>environmental samples</taxon>
    </lineage>
</organism>
<evidence type="ECO:0008006" key="3">
    <source>
        <dbReference type="Google" id="ProtNLM"/>
    </source>
</evidence>
<name>S4TDM6_9VIRU</name>
<evidence type="ECO:0000313" key="2">
    <source>
        <dbReference type="EMBL" id="AGA18275.1"/>
    </source>
</evidence>
<accession>S4TDM6</accession>
<sequence>MPGPLKRQRTERVYTRSFRSQGTQTRGPGRGFTRKARARAQNKIVNVPRNKLAFPSNIRTTLRYTEKTIFELAAYDTASIFNFSANNLRDPLTTGAGHQPRGFDEYMALYQAYTVHGATISYHVVPRYSNSAPTFQGTAPMAGINVALHSSGEIPAFPACVVGIFKGVDVLEAGQKIQEITEGDKTKWTILSGSEGSKIVSTSLKVADFHGTTGSLTGREGYWGDLDGANDPTNAVHFSVFAQQLGELPLPTNYHAELVGLVTIEYDVTFSEPKQLAPS</sequence>
<evidence type="ECO:0000256" key="1">
    <source>
        <dbReference type="SAM" id="MobiDB-lite"/>
    </source>
</evidence>
<feature type="region of interest" description="Disordered" evidence="1">
    <location>
        <begin position="1"/>
        <end position="34"/>
    </location>
</feature>
<proteinExistence type="predicted"/>
<feature type="compositionally biased region" description="Polar residues" evidence="1">
    <location>
        <begin position="17"/>
        <end position="26"/>
    </location>
</feature>